<dbReference type="PANTHER" id="PTHR34796:SF1">
    <property type="entry name" value="EXPRESSED PROTEIN"/>
    <property type="match status" value="1"/>
</dbReference>
<dbReference type="EMBL" id="JABANU010000015">
    <property type="protein sequence ID" value="MBI5975336.1"/>
    <property type="molecule type" value="Genomic_DNA"/>
</dbReference>
<dbReference type="InterPro" id="IPR005500">
    <property type="entry name" value="DUF309"/>
</dbReference>
<sequence>MERELITFYYQFHNQQHYFLCHDILEEAWKNKKNYSKKDACVSLILLATGCYHYRRNNFKGASRSFNKALMVIKHYSKTQVYDLGLDYQKYIDLLKQLVIKSEQHEPFVPVTLPLTDQMIQNIIEIYPDYEVLTTIIHNDIIKHHHLYRDRTEVIEARNLALAKRQEKRILNVKKCQNK</sequence>
<evidence type="ECO:0000313" key="1">
    <source>
        <dbReference type="EMBL" id="MBI5975336.1"/>
    </source>
</evidence>
<gene>
    <name evidence="1" type="ORF">HHH54_06930</name>
</gene>
<dbReference type="InterPro" id="IPR023203">
    <property type="entry name" value="TTHA0068_sf"/>
</dbReference>
<dbReference type="Pfam" id="PF03745">
    <property type="entry name" value="DUF309"/>
    <property type="match status" value="1"/>
</dbReference>
<dbReference type="Proteomes" id="UP000751852">
    <property type="component" value="Unassembled WGS sequence"/>
</dbReference>
<proteinExistence type="predicted"/>
<reference evidence="1 2" key="1">
    <citation type="submission" date="2020-04" db="EMBL/GenBank/DDBJ databases">
        <title>Staphylococcus species from domestic dog.</title>
        <authorList>
            <person name="Paterson G.K."/>
        </authorList>
    </citation>
    <scope>NUCLEOTIDE SEQUENCE [LARGE SCALE GENOMIC DNA]</scope>
    <source>
        <strain evidence="1 2">H16/1A</strain>
    </source>
</reference>
<evidence type="ECO:0000313" key="2">
    <source>
        <dbReference type="Proteomes" id="UP000751852"/>
    </source>
</evidence>
<accession>A0ABS0TBJ6</accession>
<organism evidence="1 2">
    <name type="scientific">Staphylococcus canis</name>
    <dbReference type="NCBI Taxonomy" id="2724942"/>
    <lineage>
        <taxon>Bacteria</taxon>
        <taxon>Bacillati</taxon>
        <taxon>Bacillota</taxon>
        <taxon>Bacilli</taxon>
        <taxon>Bacillales</taxon>
        <taxon>Staphylococcaceae</taxon>
        <taxon>Staphylococcus</taxon>
    </lineage>
</organism>
<dbReference type="RefSeq" id="WP_198618116.1">
    <property type="nucleotide sequence ID" value="NZ_JABANU010000015.1"/>
</dbReference>
<dbReference type="PANTHER" id="PTHR34796">
    <property type="entry name" value="EXPRESSED PROTEIN"/>
    <property type="match status" value="1"/>
</dbReference>
<comment type="caution">
    <text evidence="1">The sequence shown here is derived from an EMBL/GenBank/DDBJ whole genome shotgun (WGS) entry which is preliminary data.</text>
</comment>
<keyword evidence="2" id="KW-1185">Reference proteome</keyword>
<dbReference type="SUPFAM" id="SSF140663">
    <property type="entry name" value="TTHA0068-like"/>
    <property type="match status" value="1"/>
</dbReference>
<dbReference type="Gene3D" id="1.10.3450.10">
    <property type="entry name" value="TTHA0068-like"/>
    <property type="match status" value="1"/>
</dbReference>
<name>A0ABS0TBJ6_9STAP</name>
<protein>
    <submittedName>
        <fullName evidence="1">DUF309 domain-containing protein</fullName>
    </submittedName>
</protein>